<dbReference type="Proteomes" id="UP000178606">
    <property type="component" value="Unassembled WGS sequence"/>
</dbReference>
<protein>
    <recommendedName>
        <fullName evidence="3">HEAT repeat domain-containing protein</fullName>
    </recommendedName>
</protein>
<proteinExistence type="predicted"/>
<dbReference type="InterPro" id="IPR011989">
    <property type="entry name" value="ARM-like"/>
</dbReference>
<evidence type="ECO:0000313" key="1">
    <source>
        <dbReference type="EMBL" id="OGG52282.1"/>
    </source>
</evidence>
<dbReference type="EMBL" id="MFKF01000147">
    <property type="protein sequence ID" value="OGG52282.1"/>
    <property type="molecule type" value="Genomic_DNA"/>
</dbReference>
<evidence type="ECO:0008006" key="3">
    <source>
        <dbReference type="Google" id="ProtNLM"/>
    </source>
</evidence>
<reference evidence="1 2" key="1">
    <citation type="journal article" date="2016" name="Nat. Commun.">
        <title>Thousands of microbial genomes shed light on interconnected biogeochemical processes in an aquifer system.</title>
        <authorList>
            <person name="Anantharaman K."/>
            <person name="Brown C.T."/>
            <person name="Hug L.A."/>
            <person name="Sharon I."/>
            <person name="Castelle C.J."/>
            <person name="Probst A.J."/>
            <person name="Thomas B.C."/>
            <person name="Singh A."/>
            <person name="Wilkins M.J."/>
            <person name="Karaoz U."/>
            <person name="Brodie E.L."/>
            <person name="Williams K.H."/>
            <person name="Hubbard S.S."/>
            <person name="Banfield J.F."/>
        </authorList>
    </citation>
    <scope>NUCLEOTIDE SEQUENCE [LARGE SCALE GENOMIC DNA]</scope>
    <source>
        <strain evidence="2">RIFCSPLOWO2_12_FULL_64_10</strain>
    </source>
</reference>
<organism evidence="1 2">
    <name type="scientific">Handelsmanbacteria sp. (strain RIFCSPLOWO2_12_FULL_64_10)</name>
    <dbReference type="NCBI Taxonomy" id="1817868"/>
    <lineage>
        <taxon>Bacteria</taxon>
        <taxon>Candidatus Handelsmaniibacteriota</taxon>
    </lineage>
</organism>
<evidence type="ECO:0000313" key="2">
    <source>
        <dbReference type="Proteomes" id="UP000178606"/>
    </source>
</evidence>
<comment type="caution">
    <text evidence="1">The sequence shown here is derived from an EMBL/GenBank/DDBJ whole genome shotgun (WGS) entry which is preliminary data.</text>
</comment>
<dbReference type="InterPro" id="IPR016024">
    <property type="entry name" value="ARM-type_fold"/>
</dbReference>
<dbReference type="AlphaFoldDB" id="A0A1F6CTR1"/>
<dbReference type="SUPFAM" id="SSF48371">
    <property type="entry name" value="ARM repeat"/>
    <property type="match status" value="1"/>
</dbReference>
<name>A0A1F6CTR1_HANXR</name>
<dbReference type="Gene3D" id="1.25.10.10">
    <property type="entry name" value="Leucine-rich Repeat Variant"/>
    <property type="match status" value="2"/>
</dbReference>
<gene>
    <name evidence="1" type="ORF">A3F84_16460</name>
</gene>
<sequence>MQGLLLALLRDDAAAVRLAALRATERISCPEAIPLIVRMLAEDRMYEAAAQALVAHGDEGVDALRQAASPDASGRLGRAALRVPDVLGRIGSRAAFGVLRGLLHARADGLRHAAIDAVCQLLRMRPALRGEVEDLQDLLLAEVGRATVLQSLRDDFRWLEGTDLLMDTLEEMRRGCLRRVFALLGVLFPQMDMEAIRRGVMEGAGEVRANALEVLDNTLKGEIHDRLLGPLLEPFGAPEGSVENATARLRALMEWNDGWLQACVLHAAGRGRLIEALPEVEAAAESPDALVRETALWARGQITQKN</sequence>
<accession>A0A1F6CTR1</accession>